<dbReference type="RefSeq" id="WP_104412408.1">
    <property type="nucleotide sequence ID" value="NZ_PTIW01000018.1"/>
</dbReference>
<evidence type="ECO:0000256" key="3">
    <source>
        <dbReference type="ARBA" id="ARBA00022452"/>
    </source>
</evidence>
<dbReference type="EMBL" id="PTIW01000018">
    <property type="protein sequence ID" value="PPK60649.1"/>
    <property type="molecule type" value="Genomic_DNA"/>
</dbReference>
<keyword evidence="5 9" id="KW-0798">TonB box</keyword>
<dbReference type="GO" id="GO:0015344">
    <property type="term" value="F:siderophore uptake transmembrane transporter activity"/>
    <property type="evidence" value="ECO:0007669"/>
    <property type="project" value="TreeGrafter"/>
</dbReference>
<dbReference type="InterPro" id="IPR036942">
    <property type="entry name" value="Beta-barrel_TonB_sf"/>
</dbReference>
<dbReference type="Gene3D" id="2.170.130.10">
    <property type="entry name" value="TonB-dependent receptor, plug domain"/>
    <property type="match status" value="1"/>
</dbReference>
<dbReference type="PANTHER" id="PTHR30069:SF49">
    <property type="entry name" value="OUTER MEMBRANE PROTEIN C"/>
    <property type="match status" value="1"/>
</dbReference>
<feature type="domain" description="TonB-dependent receptor plug" evidence="11">
    <location>
        <begin position="42"/>
        <end position="124"/>
    </location>
</feature>
<evidence type="ECO:0000313" key="13">
    <source>
        <dbReference type="Proteomes" id="UP000239861"/>
    </source>
</evidence>
<dbReference type="InterPro" id="IPR012910">
    <property type="entry name" value="Plug_dom"/>
</dbReference>
<keyword evidence="12" id="KW-0675">Receptor</keyword>
<dbReference type="CDD" id="cd01347">
    <property type="entry name" value="ligand_gated_channel"/>
    <property type="match status" value="1"/>
</dbReference>
<comment type="caution">
    <text evidence="12">The sequence shown here is derived from an EMBL/GenBank/DDBJ whole genome shotgun (WGS) entry which is preliminary data.</text>
</comment>
<keyword evidence="2 8" id="KW-0813">Transport</keyword>
<evidence type="ECO:0000313" key="12">
    <source>
        <dbReference type="EMBL" id="PPK60649.1"/>
    </source>
</evidence>
<dbReference type="InterPro" id="IPR039426">
    <property type="entry name" value="TonB-dep_rcpt-like"/>
</dbReference>
<dbReference type="GO" id="GO:0009279">
    <property type="term" value="C:cell outer membrane"/>
    <property type="evidence" value="ECO:0007669"/>
    <property type="project" value="UniProtKB-SubCell"/>
</dbReference>
<organism evidence="12 13">
    <name type="scientific">Malaciobacter marinus</name>
    <dbReference type="NCBI Taxonomy" id="505249"/>
    <lineage>
        <taxon>Bacteria</taxon>
        <taxon>Pseudomonadati</taxon>
        <taxon>Campylobacterota</taxon>
        <taxon>Epsilonproteobacteria</taxon>
        <taxon>Campylobacterales</taxon>
        <taxon>Arcobacteraceae</taxon>
        <taxon>Malaciobacter</taxon>
    </lineage>
</organism>
<reference evidence="12 13" key="1">
    <citation type="submission" date="2018-02" db="EMBL/GenBank/DDBJ databases">
        <title>Subsurface microbial communities from deep shales in Ohio and West Virginia, USA.</title>
        <authorList>
            <person name="Wrighton K."/>
        </authorList>
    </citation>
    <scope>NUCLEOTIDE SEQUENCE [LARGE SCALE GENOMIC DNA]</scope>
    <source>
        <strain evidence="12 13">MARC-MIP3H16</strain>
    </source>
</reference>
<gene>
    <name evidence="12" type="ORF">B0F89_11842</name>
</gene>
<dbReference type="PROSITE" id="PS52016">
    <property type="entry name" value="TONB_DEPENDENT_REC_3"/>
    <property type="match status" value="1"/>
</dbReference>
<comment type="subcellular location">
    <subcellularLocation>
        <location evidence="1 8">Cell outer membrane</location>
        <topology evidence="1 8">Multi-pass membrane protein</topology>
    </subcellularLocation>
</comment>
<keyword evidence="6 8" id="KW-0472">Membrane</keyword>
<evidence type="ECO:0000259" key="11">
    <source>
        <dbReference type="Pfam" id="PF07715"/>
    </source>
</evidence>
<keyword evidence="4 8" id="KW-0812">Transmembrane</keyword>
<evidence type="ECO:0000256" key="4">
    <source>
        <dbReference type="ARBA" id="ARBA00022692"/>
    </source>
</evidence>
<dbReference type="Pfam" id="PF07715">
    <property type="entry name" value="Plug"/>
    <property type="match status" value="1"/>
</dbReference>
<dbReference type="InterPro" id="IPR037066">
    <property type="entry name" value="Plug_dom_sf"/>
</dbReference>
<evidence type="ECO:0000256" key="2">
    <source>
        <dbReference type="ARBA" id="ARBA00022448"/>
    </source>
</evidence>
<comment type="similarity">
    <text evidence="8 9">Belongs to the TonB-dependent receptor family.</text>
</comment>
<protein>
    <submittedName>
        <fullName evidence="12">Iron complex outermembrane receptor protein</fullName>
    </submittedName>
</protein>
<evidence type="ECO:0000259" key="10">
    <source>
        <dbReference type="Pfam" id="PF00593"/>
    </source>
</evidence>
<dbReference type="GO" id="GO:0044718">
    <property type="term" value="P:siderophore transmembrane transport"/>
    <property type="evidence" value="ECO:0007669"/>
    <property type="project" value="TreeGrafter"/>
</dbReference>
<evidence type="ECO:0000256" key="1">
    <source>
        <dbReference type="ARBA" id="ARBA00004571"/>
    </source>
</evidence>
<dbReference type="AlphaFoldDB" id="A0AB36ZWH8"/>
<keyword evidence="7 8" id="KW-0998">Cell outer membrane</keyword>
<dbReference type="Pfam" id="PF00593">
    <property type="entry name" value="TonB_dep_Rec_b-barrel"/>
    <property type="match status" value="1"/>
</dbReference>
<dbReference type="InterPro" id="IPR000531">
    <property type="entry name" value="Beta-barrel_TonB"/>
</dbReference>
<dbReference type="Gene3D" id="2.40.170.20">
    <property type="entry name" value="TonB-dependent receptor, beta-barrel domain"/>
    <property type="match status" value="1"/>
</dbReference>
<dbReference type="SUPFAM" id="SSF56935">
    <property type="entry name" value="Porins"/>
    <property type="match status" value="1"/>
</dbReference>
<evidence type="ECO:0000256" key="6">
    <source>
        <dbReference type="ARBA" id="ARBA00023136"/>
    </source>
</evidence>
<dbReference type="Proteomes" id="UP000239861">
    <property type="component" value="Unassembled WGS sequence"/>
</dbReference>
<proteinExistence type="inferred from homology"/>
<name>A0AB36ZWH8_9BACT</name>
<accession>A0AB36ZWH8</accession>
<keyword evidence="3 8" id="KW-1134">Transmembrane beta strand</keyword>
<sequence>MKKSLVLSFSAIAVLSANEQVSLESILVSDTLNSKVVKDISNENLKSADLAQALSDVSPSISLVRRSGIANDIIIRGQKKDNINILIDDAKIYGACPNRMDPPTSHVLTNNIQSVEVIEGPYDVESFGTLSAKVKVNTKKPKEGFLGDVNVNYGSYGYSKYSATLSGGTKDIKALISASTESSEQYEDGDGNTLAQQLEKNSKDDTRVYSDKYKDMDAYEKKTFMSKLYFNLDDKQEINLSYTANRSDDILYANTGMDAIYDDSDIYTFNYIANDLSTFSKKLKFNTYYSKVDHPMATTYRKNGAMEMTNHMKSKIKGAKLQNDMNLFNGVLTLGLDTSKRSWEGEYSKKMNPYFADSISKTNTKNKAFFAKYDKDINAFNIELASRYDRTDIKTDGNEQDNDYNSLNAYLLTTYKANSSLNLFAGFGKSSRVPDARELYFKNSSGKLVGTPDLDQTKNYEIDLGFEKTIGDFKIKTKLFYSMLKDYIVYNASKVENKFENIDAKIYGFDISGFYYASDELYFDYGLAYQRGKKDEALDGQNDTNLAEIAPLKARVALNYEVGKNSFKASYIASKAWSNYDEENGEQHLGGYGILNLKYENSYIKNTVVTLGVDNVFDKTYATSNTYKDLTLLSSTSDEVMLLNEPGRYVYVNIKYSF</sequence>
<evidence type="ECO:0000256" key="5">
    <source>
        <dbReference type="ARBA" id="ARBA00023077"/>
    </source>
</evidence>
<feature type="domain" description="TonB-dependent receptor-like beta-barrel" evidence="10">
    <location>
        <begin position="229"/>
        <end position="616"/>
    </location>
</feature>
<evidence type="ECO:0000256" key="9">
    <source>
        <dbReference type="RuleBase" id="RU003357"/>
    </source>
</evidence>
<evidence type="ECO:0000256" key="7">
    <source>
        <dbReference type="ARBA" id="ARBA00023237"/>
    </source>
</evidence>
<dbReference type="PANTHER" id="PTHR30069">
    <property type="entry name" value="TONB-DEPENDENT OUTER MEMBRANE RECEPTOR"/>
    <property type="match status" value="1"/>
</dbReference>
<evidence type="ECO:0000256" key="8">
    <source>
        <dbReference type="PROSITE-ProRule" id="PRU01360"/>
    </source>
</evidence>